<name>A0A645EJK3_9ZZZZ</name>
<proteinExistence type="predicted"/>
<dbReference type="EMBL" id="VSSQ01047620">
    <property type="protein sequence ID" value="MPN01626.1"/>
    <property type="molecule type" value="Genomic_DNA"/>
</dbReference>
<dbReference type="AlphaFoldDB" id="A0A645EJK3"/>
<reference evidence="1" key="1">
    <citation type="submission" date="2019-08" db="EMBL/GenBank/DDBJ databases">
        <authorList>
            <person name="Kucharzyk K."/>
            <person name="Murdoch R.W."/>
            <person name="Higgins S."/>
            <person name="Loffler F."/>
        </authorList>
    </citation>
    <scope>NUCLEOTIDE SEQUENCE</scope>
</reference>
<evidence type="ECO:0000313" key="1">
    <source>
        <dbReference type="EMBL" id="MPN01626.1"/>
    </source>
</evidence>
<organism evidence="1">
    <name type="scientific">bioreactor metagenome</name>
    <dbReference type="NCBI Taxonomy" id="1076179"/>
    <lineage>
        <taxon>unclassified sequences</taxon>
        <taxon>metagenomes</taxon>
        <taxon>ecological metagenomes</taxon>
    </lineage>
</organism>
<accession>A0A645EJK3</accession>
<sequence length="60" mass="6492">MQAAGKAIGVARFLLVELAAGVQLAENQFDRRLAFFRVNLDRDAATVVGNLDQPVGRNAH</sequence>
<comment type="caution">
    <text evidence="1">The sequence shown here is derived from an EMBL/GenBank/DDBJ whole genome shotgun (WGS) entry which is preliminary data.</text>
</comment>
<gene>
    <name evidence="1" type="ORF">SDC9_148836</name>
</gene>
<protein>
    <submittedName>
        <fullName evidence="1">Uncharacterized protein</fullName>
    </submittedName>
</protein>